<dbReference type="HOGENOM" id="CLU_2279297_0_0_1"/>
<dbReference type="InterPro" id="IPR015915">
    <property type="entry name" value="Kelch-typ_b-propeller"/>
</dbReference>
<reference evidence="1 2" key="1">
    <citation type="submission" date="2014-06" db="EMBL/GenBank/DDBJ databases">
        <title>Evolutionary Origins and Diversification of the Mycorrhizal Mutualists.</title>
        <authorList>
            <consortium name="DOE Joint Genome Institute"/>
            <consortium name="Mycorrhizal Genomics Consortium"/>
            <person name="Kohler A."/>
            <person name="Kuo A."/>
            <person name="Nagy L.G."/>
            <person name="Floudas D."/>
            <person name="Copeland A."/>
            <person name="Barry K.W."/>
            <person name="Cichocki N."/>
            <person name="Veneault-Fourrey C."/>
            <person name="LaButti K."/>
            <person name="Lindquist E.A."/>
            <person name="Lipzen A."/>
            <person name="Lundell T."/>
            <person name="Morin E."/>
            <person name="Murat C."/>
            <person name="Riley R."/>
            <person name="Ohm R."/>
            <person name="Sun H."/>
            <person name="Tunlid A."/>
            <person name="Henrissat B."/>
            <person name="Grigoriev I.V."/>
            <person name="Hibbett D.S."/>
            <person name="Martin F."/>
        </authorList>
    </citation>
    <scope>NUCLEOTIDE SEQUENCE [LARGE SCALE GENOMIC DNA]</scope>
    <source>
        <strain evidence="1 2">SS14</strain>
    </source>
</reference>
<keyword evidence="2" id="KW-1185">Reference proteome</keyword>
<gene>
    <name evidence="1" type="ORF">M422DRAFT_258589</name>
</gene>
<sequence>MSIVACFVNSVAAVYESTSIVEYRHRDPNFLPLLVVEEEPDLQIQGSWQKIQIQNQSEIPKRTTFSHFVWKGKLYIAGGMQEARSAFLKDFWCLDLNALDGW</sequence>
<name>A0A0C9U6S8_SPHS4</name>
<protein>
    <submittedName>
        <fullName evidence="1">Unplaced genomic scaffold SPHSTscaffold_83, whole genome shotgun sequence</fullName>
    </submittedName>
</protein>
<dbReference type="EMBL" id="KN837158">
    <property type="protein sequence ID" value="KIJ38718.1"/>
    <property type="molecule type" value="Genomic_DNA"/>
</dbReference>
<dbReference type="SUPFAM" id="SSF117281">
    <property type="entry name" value="Kelch motif"/>
    <property type="match status" value="1"/>
</dbReference>
<accession>A0A0C9U6S8</accession>
<organism evidence="1 2">
    <name type="scientific">Sphaerobolus stellatus (strain SS14)</name>
    <dbReference type="NCBI Taxonomy" id="990650"/>
    <lineage>
        <taxon>Eukaryota</taxon>
        <taxon>Fungi</taxon>
        <taxon>Dikarya</taxon>
        <taxon>Basidiomycota</taxon>
        <taxon>Agaricomycotina</taxon>
        <taxon>Agaricomycetes</taxon>
        <taxon>Phallomycetidae</taxon>
        <taxon>Geastrales</taxon>
        <taxon>Sphaerobolaceae</taxon>
        <taxon>Sphaerobolus</taxon>
    </lineage>
</organism>
<dbReference type="Proteomes" id="UP000054279">
    <property type="component" value="Unassembled WGS sequence"/>
</dbReference>
<evidence type="ECO:0000313" key="1">
    <source>
        <dbReference type="EMBL" id="KIJ38718.1"/>
    </source>
</evidence>
<dbReference type="AlphaFoldDB" id="A0A0C9U6S8"/>
<dbReference type="Gene3D" id="2.120.10.80">
    <property type="entry name" value="Kelch-type beta propeller"/>
    <property type="match status" value="1"/>
</dbReference>
<proteinExistence type="predicted"/>
<evidence type="ECO:0000313" key="2">
    <source>
        <dbReference type="Proteomes" id="UP000054279"/>
    </source>
</evidence>